<dbReference type="PROSITE" id="PS51379">
    <property type="entry name" value="4FE4S_FER_2"/>
    <property type="match status" value="2"/>
</dbReference>
<sequence length="202" mass="22339">MDRREFFRRGLGRVAEEAVQHVDKKVVERASRWIRPPFAIPELEFLLACTRCDACIKACPHDIVFPLAASNGADVMNTPALDLLNKGCRLCEDWPCVTACETQALKLPAAEDETDSDTDPADKLDLTHQPRLAKLTIDTENCLPYKGPECGACASACIIEGALEWKMERPSINQQKCTGCAMCREVCITEPKSVLIMKSAQV</sequence>
<evidence type="ECO:0000313" key="2">
    <source>
        <dbReference type="EMBL" id="VAW98130.1"/>
    </source>
</evidence>
<feature type="domain" description="4Fe-4S ferredoxin-type" evidence="1">
    <location>
        <begin position="168"/>
        <end position="187"/>
    </location>
</feature>
<dbReference type="InterPro" id="IPR017900">
    <property type="entry name" value="4Fe4S_Fe_S_CS"/>
</dbReference>
<proteinExistence type="predicted"/>
<dbReference type="SUPFAM" id="SSF54862">
    <property type="entry name" value="4Fe-4S ferredoxins"/>
    <property type="match status" value="1"/>
</dbReference>
<feature type="domain" description="4Fe-4S ferredoxin-type" evidence="1">
    <location>
        <begin position="39"/>
        <end position="69"/>
    </location>
</feature>
<dbReference type="InterPro" id="IPR017896">
    <property type="entry name" value="4Fe4S_Fe-S-bd"/>
</dbReference>
<protein>
    <submittedName>
        <fullName evidence="2">Ferredoxin-type protein NapF (Periplasmic nitrate reductase)</fullName>
    </submittedName>
</protein>
<accession>A0A3B1A966</accession>
<dbReference type="PROSITE" id="PS00198">
    <property type="entry name" value="4FE4S_FER_1"/>
    <property type="match status" value="1"/>
</dbReference>
<name>A0A3B1A966_9ZZZZ</name>
<evidence type="ECO:0000259" key="1">
    <source>
        <dbReference type="PROSITE" id="PS51379"/>
    </source>
</evidence>
<dbReference type="EMBL" id="UOFT01000065">
    <property type="protein sequence ID" value="VAW98130.1"/>
    <property type="molecule type" value="Genomic_DNA"/>
</dbReference>
<gene>
    <name evidence="2" type="ORF">MNBD_GAMMA23-3</name>
</gene>
<dbReference type="Gene3D" id="3.30.70.20">
    <property type="match status" value="2"/>
</dbReference>
<organism evidence="2">
    <name type="scientific">hydrothermal vent metagenome</name>
    <dbReference type="NCBI Taxonomy" id="652676"/>
    <lineage>
        <taxon>unclassified sequences</taxon>
        <taxon>metagenomes</taxon>
        <taxon>ecological metagenomes</taxon>
    </lineage>
</organism>
<reference evidence="2" key="1">
    <citation type="submission" date="2018-06" db="EMBL/GenBank/DDBJ databases">
        <authorList>
            <person name="Zhirakovskaya E."/>
        </authorList>
    </citation>
    <scope>NUCLEOTIDE SEQUENCE</scope>
</reference>
<dbReference type="AlphaFoldDB" id="A0A3B1A966"/>